<keyword evidence="4 6" id="KW-0326">Glycosidase</keyword>
<evidence type="ECO:0000256" key="3">
    <source>
        <dbReference type="ARBA" id="ARBA00022801"/>
    </source>
</evidence>
<reference evidence="7 9" key="1">
    <citation type="journal article" date="2020" name="Stud. Mycol.">
        <title>101 Dothideomycetes genomes: a test case for predicting lifestyles and emergence of pathogens.</title>
        <authorList>
            <person name="Haridas S."/>
            <person name="Albert R."/>
            <person name="Binder M."/>
            <person name="Bloem J."/>
            <person name="Labutti K."/>
            <person name="Salamov A."/>
            <person name="Andreopoulos B."/>
            <person name="Baker S."/>
            <person name="Barry K."/>
            <person name="Bills G."/>
            <person name="Bluhm B."/>
            <person name="Cannon C."/>
            <person name="Castanera R."/>
            <person name="Culley D."/>
            <person name="Daum C."/>
            <person name="Ezra D."/>
            <person name="Gonzalez J."/>
            <person name="Henrissat B."/>
            <person name="Kuo A."/>
            <person name="Liang C."/>
            <person name="Lipzen A."/>
            <person name="Lutzoni F."/>
            <person name="Magnuson J."/>
            <person name="Mondo S."/>
            <person name="Nolan M."/>
            <person name="Ohm R."/>
            <person name="Pangilinan J."/>
            <person name="Park H.-J."/>
            <person name="Ramirez L."/>
            <person name="Alfaro M."/>
            <person name="Sun H."/>
            <person name="Tritt A."/>
            <person name="Yoshinaga Y."/>
            <person name="Zwiers L.-H."/>
            <person name="Turgeon B."/>
            <person name="Goodwin S."/>
            <person name="Spatafora J."/>
            <person name="Crous P."/>
            <person name="Grigoriev I."/>
        </authorList>
    </citation>
    <scope>NUCLEOTIDE SEQUENCE</scope>
    <source>
        <strain evidence="7 9">CBS 304.34</strain>
    </source>
</reference>
<dbReference type="InterPro" id="IPR023296">
    <property type="entry name" value="Glyco_hydro_beta-prop_sf"/>
</dbReference>
<dbReference type="Gene3D" id="2.115.10.20">
    <property type="entry name" value="Glycosyl hydrolase domain, family 43"/>
    <property type="match status" value="1"/>
</dbReference>
<evidence type="ECO:0000313" key="9">
    <source>
        <dbReference type="RefSeq" id="XP_033574004.1"/>
    </source>
</evidence>
<evidence type="ECO:0000313" key="7">
    <source>
        <dbReference type="EMBL" id="KAF2807040.1"/>
    </source>
</evidence>
<evidence type="ECO:0000256" key="6">
    <source>
        <dbReference type="RuleBase" id="RU361187"/>
    </source>
</evidence>
<dbReference type="GO" id="GO:0005975">
    <property type="term" value="P:carbohydrate metabolic process"/>
    <property type="evidence" value="ECO:0007669"/>
    <property type="project" value="InterPro"/>
</dbReference>
<keyword evidence="8" id="KW-1185">Reference proteome</keyword>
<proteinExistence type="inferred from homology"/>
<dbReference type="RefSeq" id="XP_033574004.1">
    <property type="nucleotide sequence ID" value="XM_033720628.1"/>
</dbReference>
<reference evidence="9" key="2">
    <citation type="submission" date="2020-04" db="EMBL/GenBank/DDBJ databases">
        <authorList>
            <consortium name="NCBI Genome Project"/>
        </authorList>
    </citation>
    <scope>NUCLEOTIDE SEQUENCE</scope>
    <source>
        <strain evidence="9">CBS 304.34</strain>
    </source>
</reference>
<dbReference type="InterPro" id="IPR006710">
    <property type="entry name" value="Glyco_hydro_43"/>
</dbReference>
<dbReference type="Proteomes" id="UP000504636">
    <property type="component" value="Unplaced"/>
</dbReference>
<dbReference type="EMBL" id="MU003706">
    <property type="protein sequence ID" value="KAF2807040.1"/>
    <property type="molecule type" value="Genomic_DNA"/>
</dbReference>
<evidence type="ECO:0000256" key="4">
    <source>
        <dbReference type="ARBA" id="ARBA00023295"/>
    </source>
</evidence>
<dbReference type="GO" id="GO:0004553">
    <property type="term" value="F:hydrolase activity, hydrolyzing O-glycosyl compounds"/>
    <property type="evidence" value="ECO:0007669"/>
    <property type="project" value="InterPro"/>
</dbReference>
<gene>
    <name evidence="7 9" type="ORF">BDZ99DRAFT_465774</name>
</gene>
<protein>
    <recommendedName>
        <fullName evidence="5">Endo-1,5-alpha-L-arabinanase A</fullName>
    </recommendedName>
</protein>
<evidence type="ECO:0000256" key="1">
    <source>
        <dbReference type="ARBA" id="ARBA00004834"/>
    </source>
</evidence>
<dbReference type="PANTHER" id="PTHR43301">
    <property type="entry name" value="ARABINAN ENDO-1,5-ALPHA-L-ARABINOSIDASE"/>
    <property type="match status" value="1"/>
</dbReference>
<evidence type="ECO:0000256" key="5">
    <source>
        <dbReference type="ARBA" id="ARBA00042202"/>
    </source>
</evidence>
<dbReference type="Pfam" id="PF04616">
    <property type="entry name" value="Glyco_hydro_43"/>
    <property type="match status" value="1"/>
</dbReference>
<comment type="similarity">
    <text evidence="2 6">Belongs to the glycosyl hydrolase 43 family.</text>
</comment>
<dbReference type="AlphaFoldDB" id="A0A6A6YE79"/>
<organism evidence="7">
    <name type="scientific">Mytilinidion resinicola</name>
    <dbReference type="NCBI Taxonomy" id="574789"/>
    <lineage>
        <taxon>Eukaryota</taxon>
        <taxon>Fungi</taxon>
        <taxon>Dikarya</taxon>
        <taxon>Ascomycota</taxon>
        <taxon>Pezizomycotina</taxon>
        <taxon>Dothideomycetes</taxon>
        <taxon>Pleosporomycetidae</taxon>
        <taxon>Mytilinidiales</taxon>
        <taxon>Mytilinidiaceae</taxon>
        <taxon>Mytilinidion</taxon>
    </lineage>
</organism>
<dbReference type="OrthoDB" id="19657at2759"/>
<name>A0A6A6YE79_9PEZI</name>
<comment type="pathway">
    <text evidence="1">Glycan metabolism; L-arabinan degradation.</text>
</comment>
<dbReference type="InterPro" id="IPR050727">
    <property type="entry name" value="GH43_arabinanases"/>
</dbReference>
<dbReference type="SUPFAM" id="SSF75005">
    <property type="entry name" value="Arabinanase/levansucrase/invertase"/>
    <property type="match status" value="1"/>
</dbReference>
<dbReference type="PANTHER" id="PTHR43301:SF3">
    <property type="entry name" value="ARABINAN ENDO-1,5-ALPHA-L-ARABINOSIDASE A-RELATED"/>
    <property type="match status" value="1"/>
</dbReference>
<accession>A0A6A6YE79</accession>
<evidence type="ECO:0000256" key="2">
    <source>
        <dbReference type="ARBA" id="ARBA00009865"/>
    </source>
</evidence>
<dbReference type="GeneID" id="54461521"/>
<evidence type="ECO:0000313" key="8">
    <source>
        <dbReference type="Proteomes" id="UP000504636"/>
    </source>
</evidence>
<keyword evidence="3 6" id="KW-0378">Hydrolase</keyword>
<sequence length="353" mass="39952">MFGRWRSRQRVVKLVLVVALLLVALSSFLTVAFRDSPNSPLSPIPLVPKAAQEQAVCDSPPACFNYIFTTFGGKNGKDERTLDVYTSADGIHFTPYVMGAYKPENSLLRDPSIILHDDGWYYVVHTTSWDGNDFALIKSKDLKTWDHVVTIKIKLTDEDLKVADDKPRVAQSWAPEFFRDPQTNKIHIIISLRHFEMKTNFAPYIFTATSRDLKFWTPGNPLNVTGLTPADSYIDMFIIYDGSDKATPYHGFMKNEVEKHIEHLAAASVEGPWQFVQKGDFAGWGTKEGPAVVEKPGGGWRMWADDYHGHVKYADSDDLWNWTKMVDMPDGVSSKVRHGTILRQDRKGTLLPQ</sequence>
<reference evidence="9" key="3">
    <citation type="submission" date="2025-04" db="UniProtKB">
        <authorList>
            <consortium name="RefSeq"/>
        </authorList>
    </citation>
    <scope>IDENTIFICATION</scope>
    <source>
        <strain evidence="9">CBS 304.34</strain>
    </source>
</reference>